<keyword evidence="1" id="KW-0812">Transmembrane</keyword>
<dbReference type="Proteomes" id="UP000604046">
    <property type="component" value="Unassembled WGS sequence"/>
</dbReference>
<reference evidence="2" key="1">
    <citation type="submission" date="2021-02" db="EMBL/GenBank/DDBJ databases">
        <authorList>
            <person name="Dougan E. K."/>
            <person name="Rhodes N."/>
            <person name="Thang M."/>
            <person name="Chan C."/>
        </authorList>
    </citation>
    <scope>NUCLEOTIDE SEQUENCE</scope>
</reference>
<feature type="transmembrane region" description="Helical" evidence="1">
    <location>
        <begin position="85"/>
        <end position="102"/>
    </location>
</feature>
<feature type="transmembrane region" description="Helical" evidence="1">
    <location>
        <begin position="109"/>
        <end position="130"/>
    </location>
</feature>
<keyword evidence="1" id="KW-1133">Transmembrane helix</keyword>
<name>A0A812TT40_9DINO</name>
<evidence type="ECO:0000313" key="3">
    <source>
        <dbReference type="Proteomes" id="UP000604046"/>
    </source>
</evidence>
<dbReference type="EMBL" id="CAJNDS010002630">
    <property type="protein sequence ID" value="CAE7550143.1"/>
    <property type="molecule type" value="Genomic_DNA"/>
</dbReference>
<protein>
    <submittedName>
        <fullName evidence="2">Uncharacterized protein</fullName>
    </submittedName>
</protein>
<gene>
    <name evidence="2" type="ORF">SNAT2548_LOCUS30892</name>
</gene>
<evidence type="ECO:0000256" key="1">
    <source>
        <dbReference type="SAM" id="Phobius"/>
    </source>
</evidence>
<keyword evidence="3" id="KW-1185">Reference proteome</keyword>
<comment type="caution">
    <text evidence="2">The sequence shown here is derived from an EMBL/GenBank/DDBJ whole genome shotgun (WGS) entry which is preliminary data.</text>
</comment>
<feature type="transmembrane region" description="Helical" evidence="1">
    <location>
        <begin position="156"/>
        <end position="181"/>
    </location>
</feature>
<sequence length="198" mass="20697">MSSGAEALRSIPEFPAFCNALQHALRVAALVTADADDGTPGVFAMFQAASLLTQISSQVASAKLAEAIAPIRAKQDFWSLLDNSTAMHALISMLGTVWLAFAHLRRHTMLLAVMALLSIAASPVTLALGWPEACKLLGMPTSEASPQRGLLRFTSVLYAGTAGATLLSGGTVGMISAMLVVQLLARIHGTEAFASLFT</sequence>
<organism evidence="2 3">
    <name type="scientific">Symbiodinium natans</name>
    <dbReference type="NCBI Taxonomy" id="878477"/>
    <lineage>
        <taxon>Eukaryota</taxon>
        <taxon>Sar</taxon>
        <taxon>Alveolata</taxon>
        <taxon>Dinophyceae</taxon>
        <taxon>Suessiales</taxon>
        <taxon>Symbiodiniaceae</taxon>
        <taxon>Symbiodinium</taxon>
    </lineage>
</organism>
<dbReference type="OrthoDB" id="413211at2759"/>
<evidence type="ECO:0000313" key="2">
    <source>
        <dbReference type="EMBL" id="CAE7550143.1"/>
    </source>
</evidence>
<accession>A0A812TT40</accession>
<proteinExistence type="predicted"/>
<dbReference type="AlphaFoldDB" id="A0A812TT40"/>
<keyword evidence="1" id="KW-0472">Membrane</keyword>